<dbReference type="PROSITE" id="PS00065">
    <property type="entry name" value="D_2_HYDROXYACID_DH_1"/>
    <property type="match status" value="1"/>
</dbReference>
<evidence type="ECO:0000313" key="12">
    <source>
        <dbReference type="EMBL" id="AEA44563.1"/>
    </source>
</evidence>
<dbReference type="SUPFAM" id="SSF52283">
    <property type="entry name" value="Formate/glycerate dehydrogenase catalytic domain-like"/>
    <property type="match status" value="1"/>
</dbReference>
<comment type="catalytic activity">
    <reaction evidence="2">
        <text>(R)-glycerate + NAD(+) = 3-hydroxypyruvate + NADH + H(+)</text>
        <dbReference type="Rhea" id="RHEA:17905"/>
        <dbReference type="ChEBI" id="CHEBI:15378"/>
        <dbReference type="ChEBI" id="CHEBI:16659"/>
        <dbReference type="ChEBI" id="CHEBI:17180"/>
        <dbReference type="ChEBI" id="CHEBI:57540"/>
        <dbReference type="ChEBI" id="CHEBI:57945"/>
        <dbReference type="EC" id="1.1.1.81"/>
    </reaction>
</comment>
<dbReference type="GO" id="GO:0120509">
    <property type="term" value="F:hydroxypyruvate reductase (NADPH) activity"/>
    <property type="evidence" value="ECO:0007669"/>
    <property type="project" value="RHEA"/>
</dbReference>
<dbReference type="KEGG" id="fte:Fluta_2579"/>
<dbReference type="InterPro" id="IPR036291">
    <property type="entry name" value="NAD(P)-bd_dom_sf"/>
</dbReference>
<protein>
    <recommendedName>
        <fullName evidence="8">Glyoxylate/hydroxypyruvate reductase B</fullName>
        <ecNumber evidence="6">1.1.1.79</ecNumber>
        <ecNumber evidence="7">1.1.1.81</ecNumber>
    </recommendedName>
</protein>
<comment type="catalytic activity">
    <reaction evidence="3">
        <text>(R)-glycerate + NADP(+) = 3-hydroxypyruvate + NADPH + H(+)</text>
        <dbReference type="Rhea" id="RHEA:18657"/>
        <dbReference type="ChEBI" id="CHEBI:15378"/>
        <dbReference type="ChEBI" id="CHEBI:16659"/>
        <dbReference type="ChEBI" id="CHEBI:17180"/>
        <dbReference type="ChEBI" id="CHEBI:57783"/>
        <dbReference type="ChEBI" id="CHEBI:58349"/>
        <dbReference type="EC" id="1.1.1.81"/>
    </reaction>
</comment>
<accession>F2IEM4</accession>
<dbReference type="Pfam" id="PF02826">
    <property type="entry name" value="2-Hacid_dh_C"/>
    <property type="match status" value="1"/>
</dbReference>
<organism evidence="12 13">
    <name type="scientific">Fluviicola taffensis (strain DSM 16823 / NCIMB 13979 / RW262)</name>
    <dbReference type="NCBI Taxonomy" id="755732"/>
    <lineage>
        <taxon>Bacteria</taxon>
        <taxon>Pseudomonadati</taxon>
        <taxon>Bacteroidota</taxon>
        <taxon>Flavobacteriia</taxon>
        <taxon>Flavobacteriales</taxon>
        <taxon>Crocinitomicaceae</taxon>
        <taxon>Fluviicola</taxon>
    </lineage>
</organism>
<feature type="domain" description="D-isomer specific 2-hydroxyacid dehydrogenase NAD-binding" evidence="11">
    <location>
        <begin position="101"/>
        <end position="278"/>
    </location>
</feature>
<keyword evidence="1 9" id="KW-0560">Oxidoreductase</keyword>
<dbReference type="EMBL" id="CP002542">
    <property type="protein sequence ID" value="AEA44563.1"/>
    <property type="molecule type" value="Genomic_DNA"/>
</dbReference>
<comment type="similarity">
    <text evidence="5">Belongs to the D-isomer specific 2-hydroxyacid dehydrogenase family. GhrB subfamily.</text>
</comment>
<evidence type="ECO:0000256" key="7">
    <source>
        <dbReference type="ARBA" id="ARBA00066674"/>
    </source>
</evidence>
<evidence type="ECO:0000256" key="3">
    <source>
        <dbReference type="ARBA" id="ARBA00052239"/>
    </source>
</evidence>
<dbReference type="GO" id="GO:0051287">
    <property type="term" value="F:NAD binding"/>
    <property type="evidence" value="ECO:0007669"/>
    <property type="project" value="InterPro"/>
</dbReference>
<keyword evidence="13" id="KW-1185">Reference proteome</keyword>
<dbReference type="HOGENOM" id="CLU_019796_1_2_10"/>
<evidence type="ECO:0000256" key="4">
    <source>
        <dbReference type="ARBA" id="ARBA00052769"/>
    </source>
</evidence>
<evidence type="ECO:0000256" key="8">
    <source>
        <dbReference type="ARBA" id="ARBA00073362"/>
    </source>
</evidence>
<dbReference type="GO" id="GO:0005829">
    <property type="term" value="C:cytosol"/>
    <property type="evidence" value="ECO:0007669"/>
    <property type="project" value="TreeGrafter"/>
</dbReference>
<reference evidence="13" key="2">
    <citation type="submission" date="2011-02" db="EMBL/GenBank/DDBJ databases">
        <title>The complete genome of Fluviicola taffensis DSM 16823.</title>
        <authorList>
            <consortium name="US DOE Joint Genome Institute (JGI-PGF)"/>
            <person name="Lucas S."/>
            <person name="Copeland A."/>
            <person name="Lapidus A."/>
            <person name="Bruce D."/>
            <person name="Goodwin L."/>
            <person name="Pitluck S."/>
            <person name="Kyrpides N."/>
            <person name="Mavromatis K."/>
            <person name="Ivanova N."/>
            <person name="Mikhailova N."/>
            <person name="Pagani I."/>
            <person name="Chertkov O."/>
            <person name="Detter J.C."/>
            <person name="Han C."/>
            <person name="Tapia R."/>
            <person name="Land M."/>
            <person name="Hauser L."/>
            <person name="Markowitz V."/>
            <person name="Cheng J.-F."/>
            <person name="Hugenholtz P."/>
            <person name="Woyke T."/>
            <person name="Wu D."/>
            <person name="Tindall B."/>
            <person name="Pomrenke H.G."/>
            <person name="Brambilla E."/>
            <person name="Klenk H.-P."/>
            <person name="Eisen J.A."/>
        </authorList>
    </citation>
    <scope>NUCLEOTIDE SEQUENCE [LARGE SCALE GENOMIC DNA]</scope>
    <source>
        <strain evidence="13">DSM 16823 / RW262 / RW262</strain>
    </source>
</reference>
<dbReference type="eggNOG" id="COG1052">
    <property type="taxonomic scope" value="Bacteria"/>
</dbReference>
<evidence type="ECO:0000259" key="10">
    <source>
        <dbReference type="Pfam" id="PF00389"/>
    </source>
</evidence>
<dbReference type="PANTHER" id="PTHR10996:SF257">
    <property type="entry name" value="GLYOXYLATE REDUCTASE 1"/>
    <property type="match status" value="1"/>
</dbReference>
<dbReference type="InterPro" id="IPR029752">
    <property type="entry name" value="D-isomer_DH_CS1"/>
</dbReference>
<evidence type="ECO:0000256" key="5">
    <source>
        <dbReference type="ARBA" id="ARBA00061278"/>
    </source>
</evidence>
<dbReference type="GO" id="GO:0030267">
    <property type="term" value="F:glyoxylate reductase (NADPH) activity"/>
    <property type="evidence" value="ECO:0007669"/>
    <property type="project" value="UniProtKB-EC"/>
</dbReference>
<dbReference type="InterPro" id="IPR050223">
    <property type="entry name" value="D-isomer_2-hydroxyacid_DH"/>
</dbReference>
<dbReference type="EC" id="1.1.1.79" evidence="6"/>
<dbReference type="Gene3D" id="3.40.50.720">
    <property type="entry name" value="NAD(P)-binding Rossmann-like Domain"/>
    <property type="match status" value="2"/>
</dbReference>
<evidence type="ECO:0000256" key="9">
    <source>
        <dbReference type="RuleBase" id="RU003719"/>
    </source>
</evidence>
<dbReference type="STRING" id="755732.Fluta_2579"/>
<comment type="catalytic activity">
    <reaction evidence="4">
        <text>glycolate + NADP(+) = glyoxylate + NADPH + H(+)</text>
        <dbReference type="Rhea" id="RHEA:10992"/>
        <dbReference type="ChEBI" id="CHEBI:15378"/>
        <dbReference type="ChEBI" id="CHEBI:29805"/>
        <dbReference type="ChEBI" id="CHEBI:36655"/>
        <dbReference type="ChEBI" id="CHEBI:57783"/>
        <dbReference type="ChEBI" id="CHEBI:58349"/>
        <dbReference type="EC" id="1.1.1.79"/>
    </reaction>
</comment>
<proteinExistence type="inferred from homology"/>
<dbReference type="PANTHER" id="PTHR10996">
    <property type="entry name" value="2-HYDROXYACID DEHYDROGENASE-RELATED"/>
    <property type="match status" value="1"/>
</dbReference>
<gene>
    <name evidence="12" type="ordered locus">Fluta_2579</name>
</gene>
<evidence type="ECO:0000259" key="11">
    <source>
        <dbReference type="Pfam" id="PF02826"/>
    </source>
</evidence>
<dbReference type="SUPFAM" id="SSF51735">
    <property type="entry name" value="NAD(P)-binding Rossmann-fold domains"/>
    <property type="match status" value="1"/>
</dbReference>
<dbReference type="Pfam" id="PF00389">
    <property type="entry name" value="2-Hacid_dh"/>
    <property type="match status" value="1"/>
</dbReference>
<name>F2IEM4_FLUTR</name>
<evidence type="ECO:0000313" key="13">
    <source>
        <dbReference type="Proteomes" id="UP000007463"/>
    </source>
</evidence>
<dbReference type="FunFam" id="3.40.50.720:FF:000026">
    <property type="entry name" value="Glyoxylate/hydroxypyruvate reductase B"/>
    <property type="match status" value="1"/>
</dbReference>
<dbReference type="InterPro" id="IPR006140">
    <property type="entry name" value="D-isomer_DH_NAD-bd"/>
</dbReference>
<feature type="domain" description="D-isomer specific 2-hydroxyacid dehydrogenase catalytic" evidence="10">
    <location>
        <begin position="5"/>
        <end position="308"/>
    </location>
</feature>
<evidence type="ECO:0000256" key="6">
    <source>
        <dbReference type="ARBA" id="ARBA00066661"/>
    </source>
</evidence>
<reference evidence="12 13" key="1">
    <citation type="journal article" date="2011" name="Stand. Genomic Sci.">
        <title>Complete genome sequence of the gliding freshwater bacterium Fluviicola taffensis type strain (RW262).</title>
        <authorList>
            <person name="Woyke T."/>
            <person name="Chertkov O."/>
            <person name="Lapidus A."/>
            <person name="Nolan M."/>
            <person name="Lucas S."/>
            <person name="Del Rio T.G."/>
            <person name="Tice H."/>
            <person name="Cheng J.F."/>
            <person name="Tapia R."/>
            <person name="Han C."/>
            <person name="Goodwin L."/>
            <person name="Pitluck S."/>
            <person name="Liolios K."/>
            <person name="Pagani I."/>
            <person name="Ivanova N."/>
            <person name="Huntemann M."/>
            <person name="Mavromatis K."/>
            <person name="Mikhailova N."/>
            <person name="Pati A."/>
            <person name="Chen A."/>
            <person name="Palaniappan K."/>
            <person name="Land M."/>
            <person name="Hauser L."/>
            <person name="Brambilla E.M."/>
            <person name="Rohde M."/>
            <person name="Mwirichia R."/>
            <person name="Sikorski J."/>
            <person name="Tindall B.J."/>
            <person name="Goker M."/>
            <person name="Bristow J."/>
            <person name="Eisen J.A."/>
            <person name="Markowitz V."/>
            <person name="Hugenholtz P."/>
            <person name="Klenk H.P."/>
            <person name="Kyrpides N.C."/>
        </authorList>
    </citation>
    <scope>NUCLEOTIDE SEQUENCE [LARGE SCALE GENOMIC DNA]</scope>
    <source>
        <strain evidence="13">DSM 16823 / RW262 / RW262</strain>
    </source>
</reference>
<dbReference type="GO" id="GO:0008465">
    <property type="term" value="F:hydroxypyruvate reductase (NADH) activity"/>
    <property type="evidence" value="ECO:0007669"/>
    <property type="project" value="RHEA"/>
</dbReference>
<dbReference type="EC" id="1.1.1.81" evidence="7"/>
<dbReference type="CDD" id="cd05301">
    <property type="entry name" value="GDH"/>
    <property type="match status" value="1"/>
</dbReference>
<dbReference type="InterPro" id="IPR006139">
    <property type="entry name" value="D-isomer_2_OHA_DH_cat_dom"/>
</dbReference>
<dbReference type="Proteomes" id="UP000007463">
    <property type="component" value="Chromosome"/>
</dbReference>
<evidence type="ECO:0000256" key="2">
    <source>
        <dbReference type="ARBA" id="ARBA00051801"/>
    </source>
</evidence>
<sequence length="310" mass="34190">MDFGMERLHKAGIDVTVWEEDRNLTPEELVAHCQKVDGLLNVGMNQLNRELMAACPNLKVISLHSVGYDHVDLEAAKELGIKVGNTPGVLTNATADTAFLLIQSVARNAFYLNHQILEDNWKASQEIENFGIELRGKTLGIFGLGSIGFALAKRCKAVFDMEIIYHNRGNNEEAEKLLGARRVELEELLAESDVISIHANLTTENTGIFNDEVFQQMKQSAIFINTARGGFHNELDLILALQKKHIWGAGLDVTNPEPMHADNPLLTMPHVCVLPHIGSATLETRTAMLDLAIDNLIAGLNGKPLKTELI</sequence>
<dbReference type="AlphaFoldDB" id="F2IEM4"/>
<evidence type="ECO:0000256" key="1">
    <source>
        <dbReference type="ARBA" id="ARBA00023002"/>
    </source>
</evidence>